<reference evidence="1" key="1">
    <citation type="submission" date="2020-05" db="EMBL/GenBank/DDBJ databases">
        <authorList>
            <person name="Chiriac C."/>
            <person name="Salcher M."/>
            <person name="Ghai R."/>
            <person name="Kavagutti S V."/>
        </authorList>
    </citation>
    <scope>NUCLEOTIDE SEQUENCE</scope>
</reference>
<gene>
    <name evidence="1" type="ORF">UFOPK3204_01179</name>
</gene>
<name>A0A6J7AJL6_9ZZZZ</name>
<protein>
    <submittedName>
        <fullName evidence="1">Unannotated protein</fullName>
    </submittedName>
</protein>
<dbReference type="AlphaFoldDB" id="A0A6J7AJL6"/>
<evidence type="ECO:0000313" key="1">
    <source>
        <dbReference type="EMBL" id="CAB4833005.1"/>
    </source>
</evidence>
<organism evidence="1">
    <name type="scientific">freshwater metagenome</name>
    <dbReference type="NCBI Taxonomy" id="449393"/>
    <lineage>
        <taxon>unclassified sequences</taxon>
        <taxon>metagenomes</taxon>
        <taxon>ecological metagenomes</taxon>
    </lineage>
</organism>
<dbReference type="EMBL" id="CAFABK010000056">
    <property type="protein sequence ID" value="CAB4833005.1"/>
    <property type="molecule type" value="Genomic_DNA"/>
</dbReference>
<accession>A0A6J7AJL6</accession>
<sequence length="112" mass="12202">MEVCGTDRLPIGLTSAGAGEQEAKNITTEIVSAPSCMDKLNVYSTYSSSYPVETLHEESLIAGFRANTAVCLVGTNVDIEMAIDKRTSVRYVQILSPPIVPLNMTEEPHEKR</sequence>
<proteinExistence type="predicted"/>